<dbReference type="InterPro" id="IPR000477">
    <property type="entry name" value="RT_dom"/>
</dbReference>
<dbReference type="CDD" id="cd01650">
    <property type="entry name" value="RT_nLTR_like"/>
    <property type="match status" value="1"/>
</dbReference>
<dbReference type="InterPro" id="IPR043502">
    <property type="entry name" value="DNA/RNA_pol_sf"/>
</dbReference>
<dbReference type="EMBL" id="OV121136">
    <property type="protein sequence ID" value="CAH0558118.1"/>
    <property type="molecule type" value="Genomic_DNA"/>
</dbReference>
<dbReference type="OrthoDB" id="8197232at2759"/>
<dbReference type="SUPFAM" id="SSF56672">
    <property type="entry name" value="DNA/RNA polymerases"/>
    <property type="match status" value="1"/>
</dbReference>
<dbReference type="Pfam" id="PF00078">
    <property type="entry name" value="RVT_1"/>
    <property type="match status" value="1"/>
</dbReference>
<dbReference type="PROSITE" id="PS50878">
    <property type="entry name" value="RT_POL"/>
    <property type="match status" value="1"/>
</dbReference>
<proteinExistence type="predicted"/>
<sequence>MVYKRDITRDITNRPVALLSNIGKIVERVVYDRLSRFLESNLILNDSQNGFRKKKSTIRAIFQALCNIVKSQNLNKNTFLLCIDLSKAFDSVDHQLLFKKMELYGIRGVSLNLFKSYLENRTQSVVERDEYGFKLKSEKILIEKGVPQGSILGPLLYIIYTNELPYIIKENIIQYADDTSLIFSLDAIENADCQIRNINKLNSSNLTLETTDSVSILGVEINTRLDWKSHIDKLANSMSNLFIFEAVLFVKKNIDLFEVYKKGHCYETRFRSNYSCNKLNFTYLQNNVPNTIVKVFNKLPEQLRELSIKKVKIKLKSILIEKSYYSMEEYFNDDLHQYVFVKYYVFLVKLNHTTQKKREKGNRKFLDAVQESAAREGPRNQDQDYQEAPQGQYNRRQQNQQQ</sequence>
<protein>
    <recommendedName>
        <fullName evidence="2">Reverse transcriptase domain-containing protein</fullName>
    </recommendedName>
</protein>
<feature type="region of interest" description="Disordered" evidence="1">
    <location>
        <begin position="359"/>
        <end position="402"/>
    </location>
</feature>
<accession>A0A9P0FKG7</accession>
<evidence type="ECO:0000259" key="2">
    <source>
        <dbReference type="PROSITE" id="PS50878"/>
    </source>
</evidence>
<evidence type="ECO:0000313" key="4">
    <source>
        <dbReference type="Proteomes" id="UP001154078"/>
    </source>
</evidence>
<gene>
    <name evidence="3" type="ORF">MELIAE_LOCUS8660</name>
</gene>
<name>A0A9P0FKG7_BRAAE</name>
<feature type="compositionally biased region" description="Basic and acidic residues" evidence="1">
    <location>
        <begin position="373"/>
        <end position="382"/>
    </location>
</feature>
<feature type="domain" description="Reverse transcriptase" evidence="2">
    <location>
        <begin position="1"/>
        <end position="232"/>
    </location>
</feature>
<dbReference type="GO" id="GO:0071897">
    <property type="term" value="P:DNA biosynthetic process"/>
    <property type="evidence" value="ECO:0007669"/>
    <property type="project" value="UniProtKB-ARBA"/>
</dbReference>
<evidence type="ECO:0000256" key="1">
    <source>
        <dbReference type="SAM" id="MobiDB-lite"/>
    </source>
</evidence>
<reference evidence="3" key="1">
    <citation type="submission" date="2021-12" db="EMBL/GenBank/DDBJ databases">
        <authorList>
            <person name="King R."/>
        </authorList>
    </citation>
    <scope>NUCLEOTIDE SEQUENCE</scope>
</reference>
<dbReference type="Proteomes" id="UP001154078">
    <property type="component" value="Chromosome 5"/>
</dbReference>
<feature type="compositionally biased region" description="Low complexity" evidence="1">
    <location>
        <begin position="390"/>
        <end position="402"/>
    </location>
</feature>
<dbReference type="AlphaFoldDB" id="A0A9P0FKG7"/>
<evidence type="ECO:0000313" key="3">
    <source>
        <dbReference type="EMBL" id="CAH0558118.1"/>
    </source>
</evidence>
<keyword evidence="4" id="KW-1185">Reference proteome</keyword>
<dbReference type="PANTHER" id="PTHR33332">
    <property type="entry name" value="REVERSE TRANSCRIPTASE DOMAIN-CONTAINING PROTEIN"/>
    <property type="match status" value="1"/>
</dbReference>
<organism evidence="3 4">
    <name type="scientific">Brassicogethes aeneus</name>
    <name type="common">Rape pollen beetle</name>
    <name type="synonym">Meligethes aeneus</name>
    <dbReference type="NCBI Taxonomy" id="1431903"/>
    <lineage>
        <taxon>Eukaryota</taxon>
        <taxon>Metazoa</taxon>
        <taxon>Ecdysozoa</taxon>
        <taxon>Arthropoda</taxon>
        <taxon>Hexapoda</taxon>
        <taxon>Insecta</taxon>
        <taxon>Pterygota</taxon>
        <taxon>Neoptera</taxon>
        <taxon>Endopterygota</taxon>
        <taxon>Coleoptera</taxon>
        <taxon>Polyphaga</taxon>
        <taxon>Cucujiformia</taxon>
        <taxon>Nitidulidae</taxon>
        <taxon>Meligethinae</taxon>
        <taxon>Brassicogethes</taxon>
    </lineage>
</organism>